<evidence type="ECO:0000259" key="9">
    <source>
        <dbReference type="SMART" id="SM00717"/>
    </source>
</evidence>
<dbReference type="InterPro" id="IPR009057">
    <property type="entry name" value="Homeodomain-like_sf"/>
</dbReference>
<keyword evidence="11" id="KW-1185">Reference proteome</keyword>
<reference evidence="10" key="1">
    <citation type="journal article" date="2011" name="Genome Biol.">
        <title>The draft genome of the carcinogenic human liver fluke Clonorchis sinensis.</title>
        <authorList>
            <person name="Wang X."/>
            <person name="Chen W."/>
            <person name="Huang Y."/>
            <person name="Sun J."/>
            <person name="Men J."/>
            <person name="Liu H."/>
            <person name="Luo F."/>
            <person name="Guo L."/>
            <person name="Lv X."/>
            <person name="Deng C."/>
            <person name="Zhou C."/>
            <person name="Fan Y."/>
            <person name="Li X."/>
            <person name="Huang L."/>
            <person name="Hu Y."/>
            <person name="Liang C."/>
            <person name="Hu X."/>
            <person name="Xu J."/>
            <person name="Yu X."/>
        </authorList>
    </citation>
    <scope>NUCLEOTIDE SEQUENCE [LARGE SCALE GENOMIC DNA]</scope>
    <source>
        <strain evidence="10">Henan</strain>
    </source>
</reference>
<accession>H2KPU6</accession>
<dbReference type="SMART" id="SM00717">
    <property type="entry name" value="SANT"/>
    <property type="match status" value="2"/>
</dbReference>
<evidence type="ECO:0000313" key="11">
    <source>
        <dbReference type="Proteomes" id="UP000008909"/>
    </source>
</evidence>
<feature type="domain" description="Myb-like" evidence="9">
    <location>
        <begin position="230"/>
        <end position="281"/>
    </location>
</feature>
<feature type="chain" id="PRO_5003564086" evidence="8">
    <location>
        <begin position="21"/>
        <end position="435"/>
    </location>
</feature>
<proteinExistence type="predicted"/>
<evidence type="ECO:0000256" key="3">
    <source>
        <dbReference type="ARBA" id="ARBA00022989"/>
    </source>
</evidence>
<evidence type="ECO:0000256" key="2">
    <source>
        <dbReference type="ARBA" id="ARBA00022729"/>
    </source>
</evidence>
<dbReference type="PANTHER" id="PTHR44653">
    <property type="entry name" value="DNAJ HOMOLOG SUBFAMILY C MEMBER 1"/>
    <property type="match status" value="1"/>
</dbReference>
<evidence type="ECO:0000256" key="6">
    <source>
        <dbReference type="SAM" id="MobiDB-lite"/>
    </source>
</evidence>
<dbReference type="Gene3D" id="1.10.10.60">
    <property type="entry name" value="Homeodomain-like"/>
    <property type="match status" value="2"/>
</dbReference>
<dbReference type="InterPro" id="IPR001005">
    <property type="entry name" value="SANT/Myb"/>
</dbReference>
<keyword evidence="4 7" id="KW-0472">Membrane</keyword>
<keyword evidence="2 8" id="KW-0732">Signal</keyword>
<dbReference type="InterPro" id="IPR052606">
    <property type="entry name" value="DnaJ_domain_protein"/>
</dbReference>
<reference key="2">
    <citation type="submission" date="2011-10" db="EMBL/GenBank/DDBJ databases">
        <title>The genome and transcriptome sequence of Clonorchis sinensis provide insights into the carcinogenic liver fluke.</title>
        <authorList>
            <person name="Wang X."/>
            <person name="Huang Y."/>
            <person name="Chen W."/>
            <person name="Liu H."/>
            <person name="Guo L."/>
            <person name="Chen Y."/>
            <person name="Luo F."/>
            <person name="Zhou W."/>
            <person name="Sun J."/>
            <person name="Mao Q."/>
            <person name="Liang P."/>
            <person name="Zhou C."/>
            <person name="Tian Y."/>
            <person name="Men J."/>
            <person name="Lv X."/>
            <person name="Huang L."/>
            <person name="Zhou J."/>
            <person name="Hu Y."/>
            <person name="Li R."/>
            <person name="Zhang F."/>
            <person name="Lei H."/>
            <person name="Li X."/>
            <person name="Hu X."/>
            <person name="Liang C."/>
            <person name="Xu J."/>
            <person name="Wu Z."/>
            <person name="Yu X."/>
        </authorList>
    </citation>
    <scope>NUCLEOTIDE SEQUENCE</scope>
    <source>
        <strain>Henan</strain>
    </source>
</reference>
<comment type="subcellular location">
    <subcellularLocation>
        <location evidence="5">Endomembrane system</location>
        <topology evidence="5">Single-pass membrane protein</topology>
    </subcellularLocation>
</comment>
<dbReference type="SUPFAM" id="SSF46689">
    <property type="entry name" value="Homeodomain-like"/>
    <property type="match status" value="2"/>
</dbReference>
<name>H2KPU6_CLOSI</name>
<dbReference type="EMBL" id="DF142936">
    <property type="protein sequence ID" value="GAA36341.2"/>
    <property type="molecule type" value="Genomic_DNA"/>
</dbReference>
<gene>
    <name evidence="10" type="ORF">CLF_102625</name>
</gene>
<dbReference type="AlphaFoldDB" id="H2KPU6"/>
<evidence type="ECO:0000256" key="1">
    <source>
        <dbReference type="ARBA" id="ARBA00022692"/>
    </source>
</evidence>
<evidence type="ECO:0000256" key="4">
    <source>
        <dbReference type="ARBA" id="ARBA00023136"/>
    </source>
</evidence>
<evidence type="ECO:0000256" key="7">
    <source>
        <dbReference type="SAM" id="Phobius"/>
    </source>
</evidence>
<evidence type="ECO:0000256" key="8">
    <source>
        <dbReference type="SAM" id="SignalP"/>
    </source>
</evidence>
<keyword evidence="1 7" id="KW-0812">Transmembrane</keyword>
<sequence length="435" mass="49908">MMNDAKGLFVVSILPRLLHSAMMKCSKTGCRTGEQLFSTTANCGRCRISSLGFSSSFSQQLSIMPHYGAPGLRDLGLWCVNLYLILIFFFQEEQLSNHYKRHKARDRRREEIDELITTELRKIPRPKWHDLLPFAICKGVYSLILALLVLLHFAKAHVSEKIEEKRQTWRELEDKKVKTEFKERKRRNKVQPIDKPTPYDAESLNAFVSLADIPPETARVPISENVEKTPNREWSEEDVIELVHAVSRFPGGVAGRWERIAAQLNRTVSDVTKKAKELGERKLYAVYQKSQMSYEIPAFEMNFNAVCGETSEEEEEGADESQLDSESKTEGEAAYKEAEQADVIVDEPYMSRKKQKQQKLAVRKEVTEYKPSENSSDGWTQVEQKQLEVAIRSIAKTTAERWDRIADCVPTKTKAEVMQRVKYLSTLAKAKATHR</sequence>
<dbReference type="CDD" id="cd00167">
    <property type="entry name" value="SANT"/>
    <property type="match status" value="2"/>
</dbReference>
<dbReference type="Proteomes" id="UP000008909">
    <property type="component" value="Unassembled WGS sequence"/>
</dbReference>
<feature type="compositionally biased region" description="Acidic residues" evidence="6">
    <location>
        <begin position="310"/>
        <end position="323"/>
    </location>
</feature>
<feature type="domain" description="Myb-like" evidence="9">
    <location>
        <begin position="375"/>
        <end position="427"/>
    </location>
</feature>
<dbReference type="GO" id="GO:0012505">
    <property type="term" value="C:endomembrane system"/>
    <property type="evidence" value="ECO:0007669"/>
    <property type="project" value="UniProtKB-SubCell"/>
</dbReference>
<feature type="region of interest" description="Disordered" evidence="6">
    <location>
        <begin position="309"/>
        <end position="338"/>
    </location>
</feature>
<evidence type="ECO:0000256" key="5">
    <source>
        <dbReference type="ARBA" id="ARBA00037847"/>
    </source>
</evidence>
<feature type="compositionally biased region" description="Basic and acidic residues" evidence="6">
    <location>
        <begin position="325"/>
        <end position="338"/>
    </location>
</feature>
<dbReference type="PANTHER" id="PTHR44653:SF2">
    <property type="entry name" value="DNAJ HOMOLOG SUBFAMILY C MEMBER 1"/>
    <property type="match status" value="1"/>
</dbReference>
<dbReference type="Pfam" id="PF23082">
    <property type="entry name" value="Myb_DNA-binding_2"/>
    <property type="match status" value="1"/>
</dbReference>
<protein>
    <submittedName>
        <fullName evidence="10">DnaJ homolog subfamily C member 1</fullName>
    </submittedName>
</protein>
<feature type="signal peptide" evidence="8">
    <location>
        <begin position="1"/>
        <end position="20"/>
    </location>
</feature>
<keyword evidence="3 7" id="KW-1133">Transmembrane helix</keyword>
<feature type="transmembrane region" description="Helical" evidence="7">
    <location>
        <begin position="131"/>
        <end position="154"/>
    </location>
</feature>
<organism evidence="10 11">
    <name type="scientific">Clonorchis sinensis</name>
    <name type="common">Chinese liver fluke</name>
    <dbReference type="NCBI Taxonomy" id="79923"/>
    <lineage>
        <taxon>Eukaryota</taxon>
        <taxon>Metazoa</taxon>
        <taxon>Spiralia</taxon>
        <taxon>Lophotrochozoa</taxon>
        <taxon>Platyhelminthes</taxon>
        <taxon>Trematoda</taxon>
        <taxon>Digenea</taxon>
        <taxon>Opisthorchiida</taxon>
        <taxon>Opisthorchiata</taxon>
        <taxon>Opisthorchiidae</taxon>
        <taxon>Clonorchis</taxon>
    </lineage>
</organism>
<evidence type="ECO:0000313" key="10">
    <source>
        <dbReference type="EMBL" id="GAA36341.2"/>
    </source>
</evidence>